<dbReference type="EMBL" id="REFZ01000016">
    <property type="protein sequence ID" value="RQG98354.1"/>
    <property type="molecule type" value="Genomic_DNA"/>
</dbReference>
<organism evidence="2 3">
    <name type="scientific">Natrarchaeobius chitinivorans</name>
    <dbReference type="NCBI Taxonomy" id="1679083"/>
    <lineage>
        <taxon>Archaea</taxon>
        <taxon>Methanobacteriati</taxon>
        <taxon>Methanobacteriota</taxon>
        <taxon>Stenosarchaea group</taxon>
        <taxon>Halobacteria</taxon>
        <taxon>Halobacteriales</taxon>
        <taxon>Natrialbaceae</taxon>
        <taxon>Natrarchaeobius</taxon>
    </lineage>
</organism>
<dbReference type="OrthoDB" id="313263at2157"/>
<dbReference type="Proteomes" id="UP000281431">
    <property type="component" value="Unassembled WGS sequence"/>
</dbReference>
<accession>A0A3N6MCA1</accession>
<evidence type="ECO:0000259" key="1">
    <source>
        <dbReference type="Pfam" id="PF25923"/>
    </source>
</evidence>
<evidence type="ECO:0000313" key="3">
    <source>
        <dbReference type="Proteomes" id="UP000281431"/>
    </source>
</evidence>
<evidence type="ECO:0000313" key="2">
    <source>
        <dbReference type="EMBL" id="RQG98354.1"/>
    </source>
</evidence>
<dbReference type="Pfam" id="PF25923">
    <property type="entry name" value="DUF7969"/>
    <property type="match status" value="2"/>
</dbReference>
<keyword evidence="3" id="KW-1185">Reference proteome</keyword>
<sequence length="107" mass="11512">MTVTVRYTCPHCGAVTSVDRAPTLADRSVTTTAQPGWAYAEPNDDDLEDADGIAFVCGEDGSVTALDGESVEGCGRPFYLNFVRYERGVELEPDPPAYGGPRFDFNA</sequence>
<gene>
    <name evidence="2" type="ORF">EA472_18285</name>
</gene>
<feature type="domain" description="DUF7969" evidence="1">
    <location>
        <begin position="1"/>
        <end position="64"/>
    </location>
</feature>
<protein>
    <recommendedName>
        <fullName evidence="1">DUF7969 domain-containing protein</fullName>
    </recommendedName>
</protein>
<comment type="caution">
    <text evidence="2">The sequence shown here is derived from an EMBL/GenBank/DDBJ whole genome shotgun (WGS) entry which is preliminary data.</text>
</comment>
<proteinExistence type="predicted"/>
<feature type="domain" description="DUF7969" evidence="1">
    <location>
        <begin position="69"/>
        <end position="95"/>
    </location>
</feature>
<name>A0A3N6MCA1_NATCH</name>
<dbReference type="AlphaFoldDB" id="A0A3N6MCA1"/>
<dbReference type="InterPro" id="IPR058275">
    <property type="entry name" value="DUF7969"/>
</dbReference>
<reference evidence="2 3" key="1">
    <citation type="submission" date="2018-10" db="EMBL/GenBank/DDBJ databases">
        <title>Natrarchaeobius chitinivorans gen. nov., sp. nov., and Natrarchaeobius haloalkaliphilus sp. nov., alkaliphilic, chitin-utilizing haloarchaea from hypersaline alkaline lakes.</title>
        <authorList>
            <person name="Sorokin D.Y."/>
            <person name="Elcheninov A.G."/>
            <person name="Kostrikina N.A."/>
            <person name="Bale N.J."/>
            <person name="Sinninghe Damste J.S."/>
            <person name="Khijniak T.V."/>
            <person name="Kublanov I.V."/>
            <person name="Toshchakov S.V."/>
        </authorList>
    </citation>
    <scope>NUCLEOTIDE SEQUENCE [LARGE SCALE GENOMIC DNA]</scope>
    <source>
        <strain evidence="2 3">AArcht7</strain>
    </source>
</reference>